<accession>D3BRN4</accession>
<reference evidence="2 3" key="1">
    <citation type="journal article" date="2011" name="Genome Res.">
        <title>Phylogeny-wide analysis of social amoeba genomes highlights ancient origins for complex intercellular communication.</title>
        <authorList>
            <person name="Heidel A.J."/>
            <person name="Lawal H.M."/>
            <person name="Felder M."/>
            <person name="Schilde C."/>
            <person name="Helps N.R."/>
            <person name="Tunggal B."/>
            <person name="Rivero F."/>
            <person name="John U."/>
            <person name="Schleicher M."/>
            <person name="Eichinger L."/>
            <person name="Platzer M."/>
            <person name="Noegel A.A."/>
            <person name="Schaap P."/>
            <person name="Gloeckner G."/>
        </authorList>
    </citation>
    <scope>NUCLEOTIDE SEQUENCE [LARGE SCALE GENOMIC DNA]</scope>
    <source>
        <strain evidence="3">ATCC 26659 / Pp 5 / PN500</strain>
    </source>
</reference>
<sequence>MDNNRILIKNHDEEYMSLSNSSVGVKYKHSFVKMNEGSVKQTELMTSFRYKTQKHEKVRPEPSLDTLFPGQSPMFSLTAPLPQSSISQAQQIKIKKGSSSSPKKQVKGSSSSSFSSSSNTSIPTQSSIIAHKSPSKSFKNVIKYLSVMEPVKSNIVHLEPSMEMVTNSIPSQLLIPVQLSSSSSFSNQTNHQLNFVNHQPITQVSYDTTPSTADIDEINTNNNETYSLESQESYSDSATSLLITHVQSDTQQQKTTTSNIVNNCITTNQNGESPEDYSILKELLEYTFNNPIQNFNINTFDSLTPLESSSTTSSLHQTNQCYNTTENSYTFNTYQINQLQNYDDDNNNN</sequence>
<dbReference type="RefSeq" id="XP_020428200.1">
    <property type="nucleotide sequence ID" value="XM_020581413.1"/>
</dbReference>
<name>D3BRN4_HETP5</name>
<keyword evidence="3" id="KW-1185">Reference proteome</keyword>
<evidence type="ECO:0000313" key="2">
    <source>
        <dbReference type="EMBL" id="EFA76066.1"/>
    </source>
</evidence>
<gene>
    <name evidence="2" type="ORF">PPL_10645</name>
</gene>
<evidence type="ECO:0000256" key="1">
    <source>
        <dbReference type="SAM" id="MobiDB-lite"/>
    </source>
</evidence>
<comment type="caution">
    <text evidence="2">The sequence shown here is derived from an EMBL/GenBank/DDBJ whole genome shotgun (WGS) entry which is preliminary data.</text>
</comment>
<dbReference type="Proteomes" id="UP000001396">
    <property type="component" value="Unassembled WGS sequence"/>
</dbReference>
<dbReference type="GeneID" id="31366114"/>
<dbReference type="AlphaFoldDB" id="D3BRN4"/>
<protein>
    <submittedName>
        <fullName evidence="2">Uncharacterized protein</fullName>
    </submittedName>
</protein>
<evidence type="ECO:0000313" key="3">
    <source>
        <dbReference type="Proteomes" id="UP000001396"/>
    </source>
</evidence>
<dbReference type="InParanoid" id="D3BRN4"/>
<dbReference type="EMBL" id="ADBJ01000050">
    <property type="protein sequence ID" value="EFA76066.1"/>
    <property type="molecule type" value="Genomic_DNA"/>
</dbReference>
<feature type="region of interest" description="Disordered" evidence="1">
    <location>
        <begin position="86"/>
        <end position="128"/>
    </location>
</feature>
<organism evidence="2 3">
    <name type="scientific">Heterostelium pallidum (strain ATCC 26659 / Pp 5 / PN500)</name>
    <name type="common">Cellular slime mold</name>
    <name type="synonym">Polysphondylium pallidum</name>
    <dbReference type="NCBI Taxonomy" id="670386"/>
    <lineage>
        <taxon>Eukaryota</taxon>
        <taxon>Amoebozoa</taxon>
        <taxon>Evosea</taxon>
        <taxon>Eumycetozoa</taxon>
        <taxon>Dictyostelia</taxon>
        <taxon>Acytosteliales</taxon>
        <taxon>Acytosteliaceae</taxon>
        <taxon>Heterostelium</taxon>
    </lineage>
</organism>
<proteinExistence type="predicted"/>